<accession>A0AAD4H4D2</accession>
<feature type="non-terminal residue" evidence="1">
    <location>
        <position position="1"/>
    </location>
</feature>
<sequence length="94" mass="11765">QQLSPSAQITGSEIICGPCGQGQEHCQHYFAFVFGRHGDDIQCGRRTWWSWWTRWSWWFPWWFLIIIKEWRRWQWWTRTERKTKCWTQHNPQPL</sequence>
<name>A0AAD4H4D2_9FUNG</name>
<dbReference type="Proteomes" id="UP001194580">
    <property type="component" value="Unassembled WGS sequence"/>
</dbReference>
<protein>
    <submittedName>
        <fullName evidence="1">Uncharacterized protein</fullName>
    </submittedName>
</protein>
<evidence type="ECO:0000313" key="2">
    <source>
        <dbReference type="Proteomes" id="UP001194580"/>
    </source>
</evidence>
<dbReference type="EMBL" id="JAAAIL010001198">
    <property type="protein sequence ID" value="KAG0271212.1"/>
    <property type="molecule type" value="Genomic_DNA"/>
</dbReference>
<comment type="caution">
    <text evidence="1">The sequence shown here is derived from an EMBL/GenBank/DDBJ whole genome shotgun (WGS) entry which is preliminary data.</text>
</comment>
<dbReference type="AlphaFoldDB" id="A0AAD4H4D2"/>
<proteinExistence type="predicted"/>
<reference evidence="1" key="1">
    <citation type="journal article" date="2020" name="Fungal Divers.">
        <title>Resolving the Mortierellaceae phylogeny through synthesis of multi-gene phylogenetics and phylogenomics.</title>
        <authorList>
            <person name="Vandepol N."/>
            <person name="Liber J."/>
            <person name="Desiro A."/>
            <person name="Na H."/>
            <person name="Kennedy M."/>
            <person name="Barry K."/>
            <person name="Grigoriev I.V."/>
            <person name="Miller A.N."/>
            <person name="O'Donnell K."/>
            <person name="Stajich J.E."/>
            <person name="Bonito G."/>
        </authorList>
    </citation>
    <scope>NUCLEOTIDE SEQUENCE</scope>
    <source>
        <strain evidence="1">NRRL 28262</strain>
    </source>
</reference>
<keyword evidence="2" id="KW-1185">Reference proteome</keyword>
<evidence type="ECO:0000313" key="1">
    <source>
        <dbReference type="EMBL" id="KAG0271212.1"/>
    </source>
</evidence>
<gene>
    <name evidence="1" type="ORF">BGZ95_000985</name>
</gene>
<organism evidence="1 2">
    <name type="scientific">Linnemannia exigua</name>
    <dbReference type="NCBI Taxonomy" id="604196"/>
    <lineage>
        <taxon>Eukaryota</taxon>
        <taxon>Fungi</taxon>
        <taxon>Fungi incertae sedis</taxon>
        <taxon>Mucoromycota</taxon>
        <taxon>Mortierellomycotina</taxon>
        <taxon>Mortierellomycetes</taxon>
        <taxon>Mortierellales</taxon>
        <taxon>Mortierellaceae</taxon>
        <taxon>Linnemannia</taxon>
    </lineage>
</organism>
<feature type="non-terminal residue" evidence="1">
    <location>
        <position position="94"/>
    </location>
</feature>